<dbReference type="InterPro" id="IPR058163">
    <property type="entry name" value="LysR-type_TF_proteobact-type"/>
</dbReference>
<gene>
    <name evidence="6" type="ORF">ABUE31_04590</name>
</gene>
<keyword evidence="2" id="KW-0805">Transcription regulation</keyword>
<evidence type="ECO:0000259" key="5">
    <source>
        <dbReference type="PROSITE" id="PS50931"/>
    </source>
</evidence>
<evidence type="ECO:0000256" key="1">
    <source>
        <dbReference type="ARBA" id="ARBA00009437"/>
    </source>
</evidence>
<dbReference type="InterPro" id="IPR005119">
    <property type="entry name" value="LysR_subst-bd"/>
</dbReference>
<dbReference type="Gene3D" id="1.10.10.10">
    <property type="entry name" value="Winged helix-like DNA-binding domain superfamily/Winged helix DNA-binding domain"/>
    <property type="match status" value="1"/>
</dbReference>
<evidence type="ECO:0000256" key="4">
    <source>
        <dbReference type="ARBA" id="ARBA00023163"/>
    </source>
</evidence>
<proteinExistence type="inferred from homology"/>
<dbReference type="InterPro" id="IPR000847">
    <property type="entry name" value="LysR_HTH_N"/>
</dbReference>
<evidence type="ECO:0000313" key="7">
    <source>
        <dbReference type="Proteomes" id="UP001556196"/>
    </source>
</evidence>
<sequence length="338" mass="37343">MPARRLHIWSHVTNNRTLPVRARFEESMADLPPLRALQVFEAVGRLGSVTRAARELHVSPGAISQQIKSLENTLETRLVERKGSGIVLTKVGAAFHKAVEKTFADLVKARVEFIDKHRTGALIISALPLFASRWLSSRMFAWQTSHPHINLHLEGSVTEPAAAERPFDFRITYADKARLFDSFVPLFTDGLCPVCSPALIASGPPLNTPADLLSYRLLTIDWSAFLSPPPSWEDWFHLVKVDGTHIPHFFVMSLSSLAIEAAIEGRGIVLAQRAMVEDELKSGRLVAPFPDVLKLPSPYILGWKKSVFSKAGAGEFHRWLVGLARKEDVAAPAPNAAI</sequence>
<dbReference type="PANTHER" id="PTHR30537">
    <property type="entry name" value="HTH-TYPE TRANSCRIPTIONAL REGULATOR"/>
    <property type="match status" value="1"/>
</dbReference>
<keyword evidence="4" id="KW-0804">Transcription</keyword>
<dbReference type="Pfam" id="PF03466">
    <property type="entry name" value="LysR_substrate"/>
    <property type="match status" value="1"/>
</dbReference>
<feature type="domain" description="HTH lysR-type" evidence="5">
    <location>
        <begin position="32"/>
        <end position="89"/>
    </location>
</feature>
<dbReference type="EMBL" id="JBFOCI010000001">
    <property type="protein sequence ID" value="MEW9805265.1"/>
    <property type="molecule type" value="Genomic_DNA"/>
</dbReference>
<dbReference type="Proteomes" id="UP001556196">
    <property type="component" value="Unassembled WGS sequence"/>
</dbReference>
<protein>
    <submittedName>
        <fullName evidence="6">LysR substrate-binding domain-containing protein</fullName>
    </submittedName>
</protein>
<evidence type="ECO:0000256" key="2">
    <source>
        <dbReference type="ARBA" id="ARBA00023015"/>
    </source>
</evidence>
<keyword evidence="3" id="KW-0238">DNA-binding</keyword>
<dbReference type="PANTHER" id="PTHR30537:SF74">
    <property type="entry name" value="HTH-TYPE TRANSCRIPTIONAL REGULATOR TRPI"/>
    <property type="match status" value="1"/>
</dbReference>
<dbReference type="PRINTS" id="PR00039">
    <property type="entry name" value="HTHLYSR"/>
</dbReference>
<comment type="caution">
    <text evidence="6">The sequence shown here is derived from an EMBL/GenBank/DDBJ whole genome shotgun (WGS) entry which is preliminary data.</text>
</comment>
<organism evidence="6 7">
    <name type="scientific">Mesorhizobium marinum</name>
    <dbReference type="NCBI Taxonomy" id="3228790"/>
    <lineage>
        <taxon>Bacteria</taxon>
        <taxon>Pseudomonadati</taxon>
        <taxon>Pseudomonadota</taxon>
        <taxon>Alphaproteobacteria</taxon>
        <taxon>Hyphomicrobiales</taxon>
        <taxon>Phyllobacteriaceae</taxon>
        <taxon>Mesorhizobium</taxon>
    </lineage>
</organism>
<evidence type="ECO:0000313" key="6">
    <source>
        <dbReference type="EMBL" id="MEW9805265.1"/>
    </source>
</evidence>
<accession>A0ABV3QWQ4</accession>
<reference evidence="6 7" key="1">
    <citation type="submission" date="2024-06" db="EMBL/GenBank/DDBJ databases">
        <authorList>
            <person name="Tuo L."/>
        </authorList>
    </citation>
    <scope>NUCLEOTIDE SEQUENCE [LARGE SCALE GENOMIC DNA]</scope>
    <source>
        <strain evidence="6 7">ZMM04-5</strain>
    </source>
</reference>
<dbReference type="InterPro" id="IPR036388">
    <property type="entry name" value="WH-like_DNA-bd_sf"/>
</dbReference>
<dbReference type="PROSITE" id="PS50931">
    <property type="entry name" value="HTH_LYSR"/>
    <property type="match status" value="1"/>
</dbReference>
<keyword evidence="7" id="KW-1185">Reference proteome</keyword>
<name>A0ABV3QWQ4_9HYPH</name>
<dbReference type="Gene3D" id="3.40.190.10">
    <property type="entry name" value="Periplasmic binding protein-like II"/>
    <property type="match status" value="2"/>
</dbReference>
<dbReference type="SUPFAM" id="SSF46785">
    <property type="entry name" value="Winged helix' DNA-binding domain"/>
    <property type="match status" value="1"/>
</dbReference>
<comment type="similarity">
    <text evidence="1">Belongs to the LysR transcriptional regulatory family.</text>
</comment>
<dbReference type="InterPro" id="IPR036390">
    <property type="entry name" value="WH_DNA-bd_sf"/>
</dbReference>
<dbReference type="RefSeq" id="WP_367722306.1">
    <property type="nucleotide sequence ID" value="NZ_JBFOCI010000001.1"/>
</dbReference>
<dbReference type="SUPFAM" id="SSF53850">
    <property type="entry name" value="Periplasmic binding protein-like II"/>
    <property type="match status" value="1"/>
</dbReference>
<dbReference type="Pfam" id="PF00126">
    <property type="entry name" value="HTH_1"/>
    <property type="match status" value="1"/>
</dbReference>
<evidence type="ECO:0000256" key="3">
    <source>
        <dbReference type="ARBA" id="ARBA00023125"/>
    </source>
</evidence>